<dbReference type="EMBL" id="QZFV01000101">
    <property type="protein sequence ID" value="RJQ82491.1"/>
    <property type="molecule type" value="Genomic_DNA"/>
</dbReference>
<evidence type="ECO:0000256" key="1">
    <source>
        <dbReference type="SAM" id="MobiDB-lite"/>
    </source>
</evidence>
<dbReference type="AlphaFoldDB" id="A0A419HZ44"/>
<reference evidence="2 3" key="1">
    <citation type="submission" date="2018-09" db="EMBL/GenBank/DDBJ databases">
        <title>YIM PH 21725 draft genome.</title>
        <authorList>
            <person name="Miao C."/>
        </authorList>
    </citation>
    <scope>NUCLEOTIDE SEQUENCE [LARGE SCALE GENOMIC DNA]</scope>
    <source>
        <strain evidence="3">YIM PH21725</strain>
    </source>
</reference>
<sequence>MPNVPRPGNAFPAAQQVRQSVPAGSEDLRPFPACRSARSLMATGRARSGGPAVTSRPARSTAKRPKRHRRRALTPPGGSARRQHSRRSAVYRDENR</sequence>
<accession>A0A419HZ44</accession>
<organism evidence="2 3">
    <name type="scientific">Amycolatopsis panacis</name>
    <dbReference type="NCBI Taxonomy" id="2340917"/>
    <lineage>
        <taxon>Bacteria</taxon>
        <taxon>Bacillati</taxon>
        <taxon>Actinomycetota</taxon>
        <taxon>Actinomycetes</taxon>
        <taxon>Pseudonocardiales</taxon>
        <taxon>Pseudonocardiaceae</taxon>
        <taxon>Amycolatopsis</taxon>
    </lineage>
</organism>
<dbReference type="Proteomes" id="UP000285112">
    <property type="component" value="Unassembled WGS sequence"/>
</dbReference>
<evidence type="ECO:0000313" key="3">
    <source>
        <dbReference type="Proteomes" id="UP000285112"/>
    </source>
</evidence>
<feature type="region of interest" description="Disordered" evidence="1">
    <location>
        <begin position="1"/>
        <end position="96"/>
    </location>
</feature>
<protein>
    <submittedName>
        <fullName evidence="2">Uncharacterized protein</fullName>
    </submittedName>
</protein>
<name>A0A419HZ44_9PSEU</name>
<evidence type="ECO:0000313" key="2">
    <source>
        <dbReference type="EMBL" id="RJQ82491.1"/>
    </source>
</evidence>
<feature type="compositionally biased region" description="Basic residues" evidence="1">
    <location>
        <begin position="61"/>
        <end position="72"/>
    </location>
</feature>
<gene>
    <name evidence="2" type="ORF">D5S19_21855</name>
</gene>
<proteinExistence type="predicted"/>
<comment type="caution">
    <text evidence="2">The sequence shown here is derived from an EMBL/GenBank/DDBJ whole genome shotgun (WGS) entry which is preliminary data.</text>
</comment>
<keyword evidence="3" id="KW-1185">Reference proteome</keyword>